<dbReference type="Proteomes" id="UP000054776">
    <property type="component" value="Unassembled WGS sequence"/>
</dbReference>
<dbReference type="InParanoid" id="A0A0V1B4C9"/>
<name>A0A0V1B4C9_TRISP</name>
<keyword evidence="2" id="KW-1185">Reference proteome</keyword>
<accession>A0A0V1B4C9</accession>
<evidence type="ECO:0000313" key="2">
    <source>
        <dbReference type="Proteomes" id="UP000054776"/>
    </source>
</evidence>
<reference evidence="1 2" key="1">
    <citation type="submission" date="2015-01" db="EMBL/GenBank/DDBJ databases">
        <title>Evolution of Trichinella species and genotypes.</title>
        <authorList>
            <person name="Korhonen P.K."/>
            <person name="Edoardo P."/>
            <person name="Giuseppe L.R."/>
            <person name="Gasser R.B."/>
        </authorList>
    </citation>
    <scope>NUCLEOTIDE SEQUENCE [LARGE SCALE GENOMIC DNA]</scope>
    <source>
        <strain evidence="1">ISS3</strain>
    </source>
</reference>
<dbReference type="EMBL" id="JYDH01000109">
    <property type="protein sequence ID" value="KRY31886.1"/>
    <property type="molecule type" value="Genomic_DNA"/>
</dbReference>
<organism evidence="1 2">
    <name type="scientific">Trichinella spiralis</name>
    <name type="common">Trichina worm</name>
    <dbReference type="NCBI Taxonomy" id="6334"/>
    <lineage>
        <taxon>Eukaryota</taxon>
        <taxon>Metazoa</taxon>
        <taxon>Ecdysozoa</taxon>
        <taxon>Nematoda</taxon>
        <taxon>Enoplea</taxon>
        <taxon>Dorylaimia</taxon>
        <taxon>Trichinellida</taxon>
        <taxon>Trichinellidae</taxon>
        <taxon>Trichinella</taxon>
    </lineage>
</organism>
<protein>
    <submittedName>
        <fullName evidence="1">Uncharacterized protein</fullName>
    </submittedName>
</protein>
<dbReference type="OrthoDB" id="5933528at2759"/>
<proteinExistence type="predicted"/>
<gene>
    <name evidence="1" type="ORF">T01_6058</name>
</gene>
<evidence type="ECO:0000313" key="1">
    <source>
        <dbReference type="EMBL" id="KRY31886.1"/>
    </source>
</evidence>
<dbReference type="AlphaFoldDB" id="A0A0V1B4C9"/>
<sequence length="112" mass="12443">MLKYKFARRSFVRQMRVDCIKWVDTGVTFSGVGCDQGLKLVLTAILFGLSDPNPVPPDAMIAILPAVRGYCSCSTRDLWAPAHGWVTPTRSNVEDEISSWCVMFSESLDVDV</sequence>
<comment type="caution">
    <text evidence="1">The sequence shown here is derived from an EMBL/GenBank/DDBJ whole genome shotgun (WGS) entry which is preliminary data.</text>
</comment>